<reference evidence="3" key="1">
    <citation type="submission" date="2022-08" db="EMBL/GenBank/DDBJ databases">
        <title>Genome Sequence of the sulphate-reducing bacterium, Pseudodesulfovibrio portus JCM14722.</title>
        <authorList>
            <person name="Kondo R."/>
            <person name="Kataoka T."/>
        </authorList>
    </citation>
    <scope>NUCLEOTIDE SEQUENCE</scope>
    <source>
        <strain evidence="3">JCM 14722</strain>
    </source>
</reference>
<name>A0ABN6RWW0_9BACT</name>
<keyword evidence="4" id="KW-1185">Reference proteome</keyword>
<sequence length="192" mass="20745">MRTILKALLLSLTLALALGGCGFFDDSPEEPMEPAVAQETGDEAAAPQADASEEGASGTEAGLSSTNEVEDIVPEGPVATLQLANGSTIEVLGLAKLGKYYLYISGELNGRTSTVISYTRFQDVAKWDAFIFKDPNNFIITTKEGKELVFMNARLFLGSDSNDTYSFYAFNDNYEKALIVVKKSDVATIKFN</sequence>
<dbReference type="EMBL" id="AP026708">
    <property type="protein sequence ID" value="BDQ34321.1"/>
    <property type="molecule type" value="Genomic_DNA"/>
</dbReference>
<proteinExistence type="predicted"/>
<protein>
    <recommendedName>
        <fullName evidence="5">Lipoprotein</fullName>
    </recommendedName>
</protein>
<evidence type="ECO:0000256" key="1">
    <source>
        <dbReference type="SAM" id="MobiDB-lite"/>
    </source>
</evidence>
<organism evidence="3 4">
    <name type="scientific">Pseudodesulfovibrio portus</name>
    <dbReference type="NCBI Taxonomy" id="231439"/>
    <lineage>
        <taxon>Bacteria</taxon>
        <taxon>Pseudomonadati</taxon>
        <taxon>Thermodesulfobacteriota</taxon>
        <taxon>Desulfovibrionia</taxon>
        <taxon>Desulfovibrionales</taxon>
        <taxon>Desulfovibrionaceae</taxon>
    </lineage>
</organism>
<feature type="signal peptide" evidence="2">
    <location>
        <begin position="1"/>
        <end position="17"/>
    </location>
</feature>
<evidence type="ECO:0000256" key="2">
    <source>
        <dbReference type="SAM" id="SignalP"/>
    </source>
</evidence>
<evidence type="ECO:0000313" key="4">
    <source>
        <dbReference type="Proteomes" id="UP001061361"/>
    </source>
</evidence>
<accession>A0ABN6RWW0</accession>
<evidence type="ECO:0000313" key="3">
    <source>
        <dbReference type="EMBL" id="BDQ34321.1"/>
    </source>
</evidence>
<dbReference type="Proteomes" id="UP001061361">
    <property type="component" value="Chromosome"/>
</dbReference>
<feature type="region of interest" description="Disordered" evidence="1">
    <location>
        <begin position="28"/>
        <end position="67"/>
    </location>
</feature>
<gene>
    <name evidence="3" type="ORF">JCM14722_18630</name>
</gene>
<dbReference type="PROSITE" id="PS51257">
    <property type="entry name" value="PROKAR_LIPOPROTEIN"/>
    <property type="match status" value="1"/>
</dbReference>
<keyword evidence="2" id="KW-0732">Signal</keyword>
<dbReference type="RefSeq" id="WP_264981231.1">
    <property type="nucleotide sequence ID" value="NZ_AP026708.1"/>
</dbReference>
<evidence type="ECO:0008006" key="5">
    <source>
        <dbReference type="Google" id="ProtNLM"/>
    </source>
</evidence>
<feature type="chain" id="PRO_5045471248" description="Lipoprotein" evidence="2">
    <location>
        <begin position="18"/>
        <end position="192"/>
    </location>
</feature>